<dbReference type="AlphaFoldDB" id="A0A2P6VKM4"/>
<reference evidence="8 9" key="1">
    <citation type="journal article" date="2018" name="Plant J.">
        <title>Genome sequences of Chlorella sorokiniana UTEX 1602 and Micractinium conductrix SAG 241.80: implications to maltose excretion by a green alga.</title>
        <authorList>
            <person name="Arriola M.B."/>
            <person name="Velmurugan N."/>
            <person name="Zhang Y."/>
            <person name="Plunkett M.H."/>
            <person name="Hondzo H."/>
            <person name="Barney B.M."/>
        </authorList>
    </citation>
    <scope>NUCLEOTIDE SEQUENCE [LARGE SCALE GENOMIC DNA]</scope>
    <source>
        <strain evidence="8 9">SAG 241.80</strain>
    </source>
</reference>
<comment type="subcellular location">
    <subcellularLocation>
        <location evidence="1">Nucleus</location>
    </subcellularLocation>
</comment>
<evidence type="ECO:0000256" key="2">
    <source>
        <dbReference type="ARBA" id="ARBA00023015"/>
    </source>
</evidence>
<sequence>MTHELRARLDGYADVHEYVAERNAAADKKVDARARQGTSKFRGVSMKKSWRSKLFQCSYYIPGPKRIQLYFKREEEAAHAYDRAQVEIHGRAAIDRLNFPLASYQAADEFTEEQLDEIDARVAAGKPPPASVTVTASKPAARKRGGAPARKSSSAAGEGSSGGGTAAEAAAAAAAAAEEEEEEEDDDEQEWDDAGYWSSDSMEELEAGGFDPPCRGSKVSPYKAYAGQHAAASGDAGSAVLAAIGGFESGDEPPEMTEEELTHMEAMRETCRDLVGTAVL</sequence>
<dbReference type="EMBL" id="LHPF02000004">
    <property type="protein sequence ID" value="PSC74610.1"/>
    <property type="molecule type" value="Genomic_DNA"/>
</dbReference>
<evidence type="ECO:0000256" key="4">
    <source>
        <dbReference type="ARBA" id="ARBA00023163"/>
    </source>
</evidence>
<proteinExistence type="predicted"/>
<dbReference type="InterPro" id="IPR001471">
    <property type="entry name" value="AP2/ERF_dom"/>
</dbReference>
<feature type="compositionally biased region" description="Low complexity" evidence="6">
    <location>
        <begin position="146"/>
        <end position="158"/>
    </location>
</feature>
<keyword evidence="3" id="KW-0238">DNA-binding</keyword>
<dbReference type="GO" id="GO:0003700">
    <property type="term" value="F:DNA-binding transcription factor activity"/>
    <property type="evidence" value="ECO:0007669"/>
    <property type="project" value="InterPro"/>
</dbReference>
<protein>
    <submittedName>
        <fullName evidence="8">AP2-like ethylene-responsive transcription factor TOE3</fullName>
    </submittedName>
</protein>
<feature type="compositionally biased region" description="Low complexity" evidence="6">
    <location>
        <begin position="166"/>
        <end position="176"/>
    </location>
</feature>
<dbReference type="Gene3D" id="3.30.730.10">
    <property type="entry name" value="AP2/ERF domain"/>
    <property type="match status" value="1"/>
</dbReference>
<evidence type="ECO:0000256" key="6">
    <source>
        <dbReference type="SAM" id="MobiDB-lite"/>
    </source>
</evidence>
<dbReference type="PROSITE" id="PS51032">
    <property type="entry name" value="AP2_ERF"/>
    <property type="match status" value="1"/>
</dbReference>
<evidence type="ECO:0000256" key="3">
    <source>
        <dbReference type="ARBA" id="ARBA00023125"/>
    </source>
</evidence>
<dbReference type="SUPFAM" id="SSF54171">
    <property type="entry name" value="DNA-binding domain"/>
    <property type="match status" value="1"/>
</dbReference>
<dbReference type="GO" id="GO:0003677">
    <property type="term" value="F:DNA binding"/>
    <property type="evidence" value="ECO:0007669"/>
    <property type="project" value="UniProtKB-KW"/>
</dbReference>
<dbReference type="InterPro" id="IPR016177">
    <property type="entry name" value="DNA-bd_dom_sf"/>
</dbReference>
<keyword evidence="9" id="KW-1185">Reference proteome</keyword>
<evidence type="ECO:0000259" key="7">
    <source>
        <dbReference type="PROSITE" id="PS51032"/>
    </source>
</evidence>
<feature type="region of interest" description="Disordered" evidence="6">
    <location>
        <begin position="122"/>
        <end position="220"/>
    </location>
</feature>
<keyword evidence="4" id="KW-0804">Transcription</keyword>
<evidence type="ECO:0000313" key="8">
    <source>
        <dbReference type="EMBL" id="PSC74610.1"/>
    </source>
</evidence>
<accession>A0A2P6VKM4</accession>
<feature type="compositionally biased region" description="Acidic residues" evidence="6">
    <location>
        <begin position="177"/>
        <end position="193"/>
    </location>
</feature>
<keyword evidence="2" id="KW-0805">Transcription regulation</keyword>
<comment type="caution">
    <text evidence="8">The sequence shown here is derived from an EMBL/GenBank/DDBJ whole genome shotgun (WGS) entry which is preliminary data.</text>
</comment>
<dbReference type="InterPro" id="IPR036955">
    <property type="entry name" value="AP2/ERF_dom_sf"/>
</dbReference>
<dbReference type="SMART" id="SM00380">
    <property type="entry name" value="AP2"/>
    <property type="match status" value="1"/>
</dbReference>
<feature type="domain" description="AP2/ERF" evidence="7">
    <location>
        <begin position="40"/>
        <end position="100"/>
    </location>
</feature>
<gene>
    <name evidence="8" type="ORF">C2E20_2469</name>
</gene>
<name>A0A2P6VKM4_9CHLO</name>
<evidence type="ECO:0000256" key="1">
    <source>
        <dbReference type="ARBA" id="ARBA00004123"/>
    </source>
</evidence>
<dbReference type="OrthoDB" id="49610at2759"/>
<dbReference type="GO" id="GO:0005634">
    <property type="term" value="C:nucleus"/>
    <property type="evidence" value="ECO:0007669"/>
    <property type="project" value="UniProtKB-SubCell"/>
</dbReference>
<evidence type="ECO:0000256" key="5">
    <source>
        <dbReference type="ARBA" id="ARBA00023242"/>
    </source>
</evidence>
<organism evidence="8 9">
    <name type="scientific">Micractinium conductrix</name>
    <dbReference type="NCBI Taxonomy" id="554055"/>
    <lineage>
        <taxon>Eukaryota</taxon>
        <taxon>Viridiplantae</taxon>
        <taxon>Chlorophyta</taxon>
        <taxon>core chlorophytes</taxon>
        <taxon>Trebouxiophyceae</taxon>
        <taxon>Chlorellales</taxon>
        <taxon>Chlorellaceae</taxon>
        <taxon>Chlorella clade</taxon>
        <taxon>Micractinium</taxon>
    </lineage>
</organism>
<evidence type="ECO:0000313" key="9">
    <source>
        <dbReference type="Proteomes" id="UP000239649"/>
    </source>
</evidence>
<dbReference type="Proteomes" id="UP000239649">
    <property type="component" value="Unassembled WGS sequence"/>
</dbReference>
<keyword evidence="5" id="KW-0539">Nucleus</keyword>